<accession>A0A6M5YHT1</accession>
<dbReference type="RefSeq" id="WP_171469149.1">
    <property type="nucleotide sequence ID" value="NZ_CP053452.2"/>
</dbReference>
<dbReference type="Proteomes" id="UP000503447">
    <property type="component" value="Chromosome"/>
</dbReference>
<name>A0A6M5YHT1_9BACT</name>
<evidence type="ECO:0000313" key="1">
    <source>
        <dbReference type="EMBL" id="QJW92826.1"/>
    </source>
</evidence>
<reference evidence="2" key="1">
    <citation type="submission" date="2020-05" db="EMBL/GenBank/DDBJ databases">
        <title>Frigoriglobus tundricola gen. nov., sp. nov., a psychrotolerant cellulolytic planctomycete of the family Gemmataceae with two divergent copies of 16S rRNA gene.</title>
        <authorList>
            <person name="Kulichevskaya I.S."/>
            <person name="Ivanova A.A."/>
            <person name="Naumoff D.G."/>
            <person name="Beletsky A.V."/>
            <person name="Rijpstra W.I.C."/>
            <person name="Sinninghe Damste J.S."/>
            <person name="Mardanov A.V."/>
            <person name="Ravin N.V."/>
            <person name="Dedysh S.N."/>
        </authorList>
    </citation>
    <scope>NUCLEOTIDE SEQUENCE [LARGE SCALE GENOMIC DNA]</scope>
    <source>
        <strain evidence="2">PL17</strain>
    </source>
</reference>
<organism evidence="1 2">
    <name type="scientific">Frigoriglobus tundricola</name>
    <dbReference type="NCBI Taxonomy" id="2774151"/>
    <lineage>
        <taxon>Bacteria</taxon>
        <taxon>Pseudomonadati</taxon>
        <taxon>Planctomycetota</taxon>
        <taxon>Planctomycetia</taxon>
        <taxon>Gemmatales</taxon>
        <taxon>Gemmataceae</taxon>
        <taxon>Frigoriglobus</taxon>
    </lineage>
</organism>
<dbReference type="KEGG" id="ftj:FTUN_0323"/>
<dbReference type="AlphaFoldDB" id="A0A6M5YHT1"/>
<gene>
    <name evidence="1" type="ORF">FTUN_0323</name>
</gene>
<sequence>MTLMKKLFVTGTLAVTVFTGLAFGLGHSAEPPAAPPPRPAPVKGAVQGPTAPVVGKAFAIAPVTTDLQRRLIRSSGPDSAVVVLMDGTPLFKDPVTLNIEAFDLAGLRKGLKSFPVNKGTSVAHFEVHYAFFTDASRDGANVVNLAIEGTARAVGFVPTSASNTTHNGTFAFENLIGPLKDDSGARDAETAVGDERARAYLVRTPLSRVLTESAGGVVDICPLLDGQADEWIPAEVDTSVRAAIEKLKLAKGERLTFLLNIPKRDLKTHERVVNACQRWAKGAGLEYWQLRY</sequence>
<proteinExistence type="predicted"/>
<dbReference type="EMBL" id="CP053452">
    <property type="protein sequence ID" value="QJW92826.1"/>
    <property type="molecule type" value="Genomic_DNA"/>
</dbReference>
<protein>
    <submittedName>
        <fullName evidence="1">Uncharacterized protein</fullName>
    </submittedName>
</protein>
<evidence type="ECO:0000313" key="2">
    <source>
        <dbReference type="Proteomes" id="UP000503447"/>
    </source>
</evidence>
<keyword evidence="2" id="KW-1185">Reference proteome</keyword>